<keyword evidence="1" id="KW-0732">Signal</keyword>
<evidence type="ECO:0000313" key="2">
    <source>
        <dbReference type="EMBL" id="PRX50890.1"/>
    </source>
</evidence>
<dbReference type="InterPro" id="IPR050490">
    <property type="entry name" value="Bact_solute-bd_prot1"/>
</dbReference>
<feature type="signal peptide" evidence="1">
    <location>
        <begin position="1"/>
        <end position="21"/>
    </location>
</feature>
<evidence type="ECO:0000313" key="3">
    <source>
        <dbReference type="Proteomes" id="UP000238362"/>
    </source>
</evidence>
<dbReference type="InterPro" id="IPR006059">
    <property type="entry name" value="SBP"/>
</dbReference>
<dbReference type="EMBL" id="PVNH01000001">
    <property type="protein sequence ID" value="PRX50890.1"/>
    <property type="molecule type" value="Genomic_DNA"/>
</dbReference>
<keyword evidence="3" id="KW-1185">Reference proteome</keyword>
<dbReference type="Pfam" id="PF01547">
    <property type="entry name" value="SBP_bac_1"/>
    <property type="match status" value="1"/>
</dbReference>
<feature type="chain" id="PRO_5039190083" evidence="1">
    <location>
        <begin position="22"/>
        <end position="425"/>
    </location>
</feature>
<comment type="caution">
    <text evidence="2">The sequence shown here is derived from an EMBL/GenBank/DDBJ whole genome shotgun (WGS) entry which is preliminary data.</text>
</comment>
<reference evidence="2 3" key="1">
    <citation type="submission" date="2018-03" db="EMBL/GenBank/DDBJ databases">
        <title>Genomic Encyclopedia of Type Strains, Phase III (KMG-III): the genomes of soil and plant-associated and newly described type strains.</title>
        <authorList>
            <person name="Whitman W."/>
        </authorList>
    </citation>
    <scope>NUCLEOTIDE SEQUENCE [LARGE SCALE GENOMIC DNA]</scope>
    <source>
        <strain evidence="2 3">CGMCC 4.7125</strain>
    </source>
</reference>
<dbReference type="Proteomes" id="UP000238362">
    <property type="component" value="Unassembled WGS sequence"/>
</dbReference>
<dbReference type="OrthoDB" id="3718433at2"/>
<name>A0A2T0M2E2_9PSEU</name>
<dbReference type="AlphaFoldDB" id="A0A2T0M2E2"/>
<proteinExistence type="predicted"/>
<dbReference type="PROSITE" id="PS51257">
    <property type="entry name" value="PROKAR_LIPOPROTEIN"/>
    <property type="match status" value="1"/>
</dbReference>
<protein>
    <submittedName>
        <fullName evidence="2">Carbohydrate ABC transporter substrate-binding protein (CUT1 family)</fullName>
    </submittedName>
</protein>
<organism evidence="2 3">
    <name type="scientific">Prauserella shujinwangii</name>
    <dbReference type="NCBI Taxonomy" id="1453103"/>
    <lineage>
        <taxon>Bacteria</taxon>
        <taxon>Bacillati</taxon>
        <taxon>Actinomycetota</taxon>
        <taxon>Actinomycetes</taxon>
        <taxon>Pseudonocardiales</taxon>
        <taxon>Pseudonocardiaceae</taxon>
        <taxon>Prauserella</taxon>
    </lineage>
</organism>
<accession>A0A2T0M2E2</accession>
<sequence>MKSPRTLLTACALTTGLLLTACGGGGEGGGSGPVTLTFQSLSDQPAAIEATQKIVDEWNREHPDVRVEIVPAGWDGIYDKLITQFNGGSAPDIVHYEAAGIVPFAKDGYLADLTPYLSEETRADIPEGILDTVTVDGKVIGYPTELQSYMVFANKTMLEDAGVEIPAGPTMTWQQLRDIAKATTGDGRYGLGWGLSSPTAAFLALAPGFGGQYFEGTGDSTSITVGEAETALPELVHAMAYEDESIMPVTLTQSGSKTLAPFYEGQIAMTVQGSYQAANIAQDAPEGLDWIVLPPLAGPEGAAQATSPQTLSVNVDSEHVEESAEFLEFFTSTENLAAINEADALIPPTRSAREALADKLGSQHGWDVILSSGEHLTSAPYLFVDKYAQWKDTVATPAFQRFLGRETDATGLARELQDGWKSIAN</sequence>
<dbReference type="Gene3D" id="3.40.190.10">
    <property type="entry name" value="Periplasmic binding protein-like II"/>
    <property type="match status" value="1"/>
</dbReference>
<dbReference type="RefSeq" id="WP_106176438.1">
    <property type="nucleotide sequence ID" value="NZ_PVNH01000001.1"/>
</dbReference>
<dbReference type="PANTHER" id="PTHR43649">
    <property type="entry name" value="ARABINOSE-BINDING PROTEIN-RELATED"/>
    <property type="match status" value="1"/>
</dbReference>
<dbReference type="CDD" id="cd13585">
    <property type="entry name" value="PBP2_TMBP_like"/>
    <property type="match status" value="1"/>
</dbReference>
<evidence type="ECO:0000256" key="1">
    <source>
        <dbReference type="SAM" id="SignalP"/>
    </source>
</evidence>
<dbReference type="PANTHER" id="PTHR43649:SF30">
    <property type="entry name" value="ABC TRANSPORTER SUBSTRATE-BINDING PROTEIN"/>
    <property type="match status" value="1"/>
</dbReference>
<gene>
    <name evidence="2" type="ORF">B0I33_10141</name>
</gene>
<dbReference type="SUPFAM" id="SSF53850">
    <property type="entry name" value="Periplasmic binding protein-like II"/>
    <property type="match status" value="1"/>
</dbReference>